<accession>A0A9P8HQ82</accession>
<gene>
    <name evidence="2" type="ORF">TsFJ059_004082</name>
</gene>
<feature type="region of interest" description="Disordered" evidence="1">
    <location>
        <begin position="1"/>
        <end position="42"/>
    </location>
</feature>
<keyword evidence="3" id="KW-1185">Reference proteome</keyword>
<comment type="caution">
    <text evidence="2">The sequence shown here is derived from an EMBL/GenBank/DDBJ whole genome shotgun (WGS) entry which is preliminary data.</text>
</comment>
<name>A0A9P8HQ82_9HYPO</name>
<evidence type="ECO:0000256" key="1">
    <source>
        <dbReference type="SAM" id="MobiDB-lite"/>
    </source>
</evidence>
<dbReference type="Proteomes" id="UP000826573">
    <property type="component" value="Unassembled WGS sequence"/>
</dbReference>
<sequence>MNNNSNESPESPARPSSQPSPLLSQTQPTDGPVDVSPPQSGKLLGQLRTKWEDGSISIVGVALALSLPHHQVTVFANASLSVSAADGPGNLQSPVEAQQPLSLPCRGFKTDERGGEEREAR</sequence>
<dbReference type="EMBL" id="JAIMJC010000002">
    <property type="protein sequence ID" value="KAH0529319.1"/>
    <property type="molecule type" value="Genomic_DNA"/>
</dbReference>
<protein>
    <submittedName>
        <fullName evidence="2">Uncharacterized protein</fullName>
    </submittedName>
</protein>
<evidence type="ECO:0000313" key="2">
    <source>
        <dbReference type="EMBL" id="KAH0529319.1"/>
    </source>
</evidence>
<reference evidence="2 3" key="1">
    <citation type="submission" date="2021-08" db="EMBL/GenBank/DDBJ databases">
        <title>The highly contiguous genome resource for Trichoderma semiorbis FJ059, a fungal antagonistic to plant pathogens.</title>
        <authorList>
            <person name="Liu T."/>
        </authorList>
    </citation>
    <scope>NUCLEOTIDE SEQUENCE [LARGE SCALE GENOMIC DNA]</scope>
    <source>
        <strain evidence="2 3">FJ059</strain>
    </source>
</reference>
<proteinExistence type="predicted"/>
<evidence type="ECO:0000313" key="3">
    <source>
        <dbReference type="Proteomes" id="UP000826573"/>
    </source>
</evidence>
<feature type="compositionally biased region" description="Low complexity" evidence="1">
    <location>
        <begin position="1"/>
        <end position="25"/>
    </location>
</feature>
<dbReference type="AlphaFoldDB" id="A0A9P8HQ82"/>
<organism evidence="2 3">
    <name type="scientific">Trichoderma semiorbis</name>
    <dbReference type="NCBI Taxonomy" id="1491008"/>
    <lineage>
        <taxon>Eukaryota</taxon>
        <taxon>Fungi</taxon>
        <taxon>Dikarya</taxon>
        <taxon>Ascomycota</taxon>
        <taxon>Pezizomycotina</taxon>
        <taxon>Sordariomycetes</taxon>
        <taxon>Hypocreomycetidae</taxon>
        <taxon>Hypocreales</taxon>
        <taxon>Hypocreaceae</taxon>
        <taxon>Trichoderma</taxon>
    </lineage>
</organism>